<dbReference type="SUPFAM" id="SSF161070">
    <property type="entry name" value="SNF-like"/>
    <property type="match status" value="1"/>
</dbReference>
<dbReference type="PROSITE" id="PS50267">
    <property type="entry name" value="NA_NEUROTRAN_SYMP_3"/>
    <property type="match status" value="1"/>
</dbReference>
<dbReference type="PANTHER" id="PTHR11616:SF236">
    <property type="entry name" value="TRANSPORTER"/>
    <property type="match status" value="1"/>
</dbReference>
<evidence type="ECO:0000256" key="3">
    <source>
        <dbReference type="ARBA" id="ARBA00022448"/>
    </source>
</evidence>
<keyword evidence="3" id="KW-0813">Transport</keyword>
<feature type="binding site" evidence="8">
    <location>
        <position position="28"/>
    </location>
    <ligand>
        <name>Na(+)</name>
        <dbReference type="ChEBI" id="CHEBI:29101"/>
        <label>1</label>
    </ligand>
</feature>
<feature type="binding site" evidence="8">
    <location>
        <position position="24"/>
    </location>
    <ligand>
        <name>Na(+)</name>
        <dbReference type="ChEBI" id="CHEBI:29101"/>
        <label>1</label>
    </ligand>
</feature>
<keyword evidence="5" id="KW-0769">Symport</keyword>
<evidence type="ECO:0000313" key="11">
    <source>
        <dbReference type="Proteomes" id="UP001321473"/>
    </source>
</evidence>
<dbReference type="InterPro" id="IPR037272">
    <property type="entry name" value="SNS_sf"/>
</dbReference>
<dbReference type="EMBL" id="JARKHS020007929">
    <property type="protein sequence ID" value="KAK8781179.1"/>
    <property type="molecule type" value="Genomic_DNA"/>
</dbReference>
<dbReference type="AlphaFoldDB" id="A0AAQ4F2E1"/>
<keyword evidence="6 9" id="KW-1133">Transmembrane helix</keyword>
<organism evidence="10 11">
    <name type="scientific">Amblyomma americanum</name>
    <name type="common">Lone star tick</name>
    <dbReference type="NCBI Taxonomy" id="6943"/>
    <lineage>
        <taxon>Eukaryota</taxon>
        <taxon>Metazoa</taxon>
        <taxon>Ecdysozoa</taxon>
        <taxon>Arthropoda</taxon>
        <taxon>Chelicerata</taxon>
        <taxon>Arachnida</taxon>
        <taxon>Acari</taxon>
        <taxon>Parasitiformes</taxon>
        <taxon>Ixodida</taxon>
        <taxon>Ixodoidea</taxon>
        <taxon>Ixodidae</taxon>
        <taxon>Amblyomminae</taxon>
        <taxon>Amblyomma</taxon>
    </lineage>
</organism>
<protein>
    <recommendedName>
        <fullName evidence="12">Sodium-neurotransmitter symporter</fullName>
    </recommendedName>
</protein>
<dbReference type="GO" id="GO:0015179">
    <property type="term" value="F:L-amino acid transmembrane transporter activity"/>
    <property type="evidence" value="ECO:0007669"/>
    <property type="project" value="TreeGrafter"/>
</dbReference>
<evidence type="ECO:0000256" key="5">
    <source>
        <dbReference type="ARBA" id="ARBA00022847"/>
    </source>
</evidence>
<sequence length="208" mass="23090">MVELDRAEWAEKTDLFLLFVTATVGLGNVYAFPYAVYTNGYGAYLLLYAAFMAFVGQPLYLLEACMGQFSSCGPLHVFSCFPLSRGLGLSMCLLSAMRTMDAALVLSHGMLYWAGSFTPRMPWMVCDAAWGAEPRTCYVRSKGIRLCEPAVAALVRGDAALDVNDDNRLHSVPLTYNDTLVFVRYDFYTSKLHGCVHANQSSAEQYYT</sequence>
<dbReference type="GO" id="GO:0089718">
    <property type="term" value="P:amino acid import across plasma membrane"/>
    <property type="evidence" value="ECO:0007669"/>
    <property type="project" value="TreeGrafter"/>
</dbReference>
<comment type="subcellular location">
    <subcellularLocation>
        <location evidence="1">Membrane</location>
        <topology evidence="1">Multi-pass membrane protein</topology>
    </subcellularLocation>
</comment>
<feature type="transmembrane region" description="Helical" evidence="9">
    <location>
        <begin position="41"/>
        <end position="62"/>
    </location>
</feature>
<evidence type="ECO:0000256" key="6">
    <source>
        <dbReference type="ARBA" id="ARBA00022989"/>
    </source>
</evidence>
<dbReference type="GO" id="GO:0046872">
    <property type="term" value="F:metal ion binding"/>
    <property type="evidence" value="ECO:0007669"/>
    <property type="project" value="UniProtKB-KW"/>
</dbReference>
<dbReference type="GO" id="GO:0005283">
    <property type="term" value="F:amino acid:sodium symporter activity"/>
    <property type="evidence" value="ECO:0007669"/>
    <property type="project" value="TreeGrafter"/>
</dbReference>
<keyword evidence="8" id="KW-0479">Metal-binding</keyword>
<name>A0AAQ4F2E1_AMBAM</name>
<evidence type="ECO:0008006" key="12">
    <source>
        <dbReference type="Google" id="ProtNLM"/>
    </source>
</evidence>
<evidence type="ECO:0000256" key="9">
    <source>
        <dbReference type="SAM" id="Phobius"/>
    </source>
</evidence>
<keyword evidence="11" id="KW-1185">Reference proteome</keyword>
<dbReference type="InterPro" id="IPR000175">
    <property type="entry name" value="Na/ntran_symport"/>
</dbReference>
<dbReference type="PANTHER" id="PTHR11616">
    <property type="entry name" value="SODIUM/CHLORIDE DEPENDENT TRANSPORTER"/>
    <property type="match status" value="1"/>
</dbReference>
<evidence type="ECO:0000256" key="8">
    <source>
        <dbReference type="PIRSR" id="PIRSR600175-1"/>
    </source>
</evidence>
<evidence type="ECO:0000256" key="1">
    <source>
        <dbReference type="ARBA" id="ARBA00004141"/>
    </source>
</evidence>
<dbReference type="GO" id="GO:0015187">
    <property type="term" value="F:glycine transmembrane transporter activity"/>
    <property type="evidence" value="ECO:0007669"/>
    <property type="project" value="TreeGrafter"/>
</dbReference>
<keyword evidence="7 9" id="KW-0472">Membrane</keyword>
<comment type="caution">
    <text evidence="10">The sequence shown here is derived from an EMBL/GenBank/DDBJ whole genome shotgun (WGS) entry which is preliminary data.</text>
</comment>
<keyword evidence="4 9" id="KW-0812">Transmembrane</keyword>
<accession>A0AAQ4F2E1</accession>
<dbReference type="GO" id="GO:0005886">
    <property type="term" value="C:plasma membrane"/>
    <property type="evidence" value="ECO:0007669"/>
    <property type="project" value="TreeGrafter"/>
</dbReference>
<proteinExistence type="inferred from homology"/>
<gene>
    <name evidence="10" type="ORF">V5799_017481</name>
</gene>
<evidence type="ECO:0000256" key="7">
    <source>
        <dbReference type="ARBA" id="ARBA00023136"/>
    </source>
</evidence>
<dbReference type="PRINTS" id="PR00176">
    <property type="entry name" value="NANEUSMPORT"/>
</dbReference>
<reference evidence="10 11" key="1">
    <citation type="journal article" date="2023" name="Arcadia Sci">
        <title>De novo assembly of a long-read Amblyomma americanum tick genome.</title>
        <authorList>
            <person name="Chou S."/>
            <person name="Poskanzer K.E."/>
            <person name="Rollins M."/>
            <person name="Thuy-Boun P.S."/>
        </authorList>
    </citation>
    <scope>NUCLEOTIDE SEQUENCE [LARGE SCALE GENOMIC DNA]</scope>
    <source>
        <strain evidence="10">F_SG_1</strain>
        <tissue evidence="10">Salivary glands</tissue>
    </source>
</reference>
<dbReference type="Proteomes" id="UP001321473">
    <property type="component" value="Unassembled WGS sequence"/>
</dbReference>
<evidence type="ECO:0000313" key="10">
    <source>
        <dbReference type="EMBL" id="KAK8781179.1"/>
    </source>
</evidence>
<evidence type="ECO:0000256" key="4">
    <source>
        <dbReference type="ARBA" id="ARBA00022692"/>
    </source>
</evidence>
<evidence type="ECO:0000256" key="2">
    <source>
        <dbReference type="ARBA" id="ARBA00006459"/>
    </source>
</evidence>
<comment type="similarity">
    <text evidence="2">Belongs to the sodium:neurotransmitter symporter (SNF) (TC 2.A.22) family.</text>
</comment>
<keyword evidence="8" id="KW-0915">Sodium</keyword>
<dbReference type="Pfam" id="PF00209">
    <property type="entry name" value="SNF"/>
    <property type="match status" value="1"/>
</dbReference>